<dbReference type="InterPro" id="IPR051909">
    <property type="entry name" value="MFP_Cation_Efflux"/>
</dbReference>
<dbReference type="Pfam" id="PF25954">
    <property type="entry name" value="Beta-barrel_RND_2"/>
    <property type="match status" value="1"/>
</dbReference>
<feature type="domain" description="CusB-like beta-barrel" evidence="4">
    <location>
        <begin position="220"/>
        <end position="295"/>
    </location>
</feature>
<dbReference type="Pfam" id="PF25967">
    <property type="entry name" value="RND-MFP_C"/>
    <property type="match status" value="1"/>
</dbReference>
<evidence type="ECO:0000256" key="3">
    <source>
        <dbReference type="SAM" id="Coils"/>
    </source>
</evidence>
<gene>
    <name evidence="7" type="ORF">SAMN05443429_101180</name>
</gene>
<dbReference type="RefSeq" id="WP_185113754.1">
    <property type="nucleotide sequence ID" value="NZ_FQYI01000001.1"/>
</dbReference>
<dbReference type="Gene3D" id="2.40.30.170">
    <property type="match status" value="1"/>
</dbReference>
<dbReference type="InterPro" id="IPR058647">
    <property type="entry name" value="BSH_CzcB-like"/>
</dbReference>
<evidence type="ECO:0000256" key="1">
    <source>
        <dbReference type="ARBA" id="ARBA00009477"/>
    </source>
</evidence>
<evidence type="ECO:0000259" key="5">
    <source>
        <dbReference type="Pfam" id="PF25967"/>
    </source>
</evidence>
<dbReference type="EMBL" id="FQYI01000001">
    <property type="protein sequence ID" value="SHI32357.1"/>
    <property type="molecule type" value="Genomic_DNA"/>
</dbReference>
<evidence type="ECO:0000259" key="4">
    <source>
        <dbReference type="Pfam" id="PF25954"/>
    </source>
</evidence>
<sequence>MKNRFIQSIILTATASLVLGSCQKEPQNQAPQPAEAQKFSLTETMLSGLTLATAQAAPVEEELRFFGKITTDQNQYIDVYPLVGGNVLNVYVSLGDYVHKGQALATIRSTELSDVQRDVSDAKNELAVAQNQLRVQKELYDSRLNTSSDVAEAKSRVQRAQDELRRASQISQIYNIKNGNIYTVTAPISGYVVYKNINKDMQLRSDRSDNIFDIANTKNLWALVNVNESDISKISTGMRVQVSTIANPGKSYPGTIDRIIKVINPETNAMQARVNLENTTGELIPESKATITVRNATASSAIAIPAAALIFDDNKNFVVVYRSEKDVEVREVQVLSQTEDTAYISEGLARGERVATGNQLMIYQALSY</sequence>
<evidence type="ECO:0000256" key="2">
    <source>
        <dbReference type="ARBA" id="ARBA00022448"/>
    </source>
</evidence>
<dbReference type="InterPro" id="IPR006143">
    <property type="entry name" value="RND_pump_MFP"/>
</dbReference>
<keyword evidence="8" id="KW-1185">Reference proteome</keyword>
<evidence type="ECO:0000313" key="8">
    <source>
        <dbReference type="Proteomes" id="UP000184335"/>
    </source>
</evidence>
<reference evidence="7 8" key="1">
    <citation type="submission" date="2016-11" db="EMBL/GenBank/DDBJ databases">
        <authorList>
            <person name="Jaros S."/>
            <person name="Januszkiewicz K."/>
            <person name="Wedrychowicz H."/>
        </authorList>
    </citation>
    <scope>NUCLEOTIDE SEQUENCE [LARGE SCALE GENOMIC DNA]</scope>
    <source>
        <strain evidence="7 8">DSM 25479</strain>
    </source>
</reference>
<dbReference type="SUPFAM" id="SSF111369">
    <property type="entry name" value="HlyD-like secretion proteins"/>
    <property type="match status" value="1"/>
</dbReference>
<dbReference type="PROSITE" id="PS51257">
    <property type="entry name" value="PROKAR_LIPOPROTEIN"/>
    <property type="match status" value="1"/>
</dbReference>
<protein>
    <submittedName>
        <fullName evidence="7">Membrane fusion protein, cobalt-zinc-cadmium efflux system</fullName>
    </submittedName>
</protein>
<dbReference type="AlphaFoldDB" id="A0A1M6A7E4"/>
<dbReference type="Pfam" id="PF25973">
    <property type="entry name" value="BSH_CzcB"/>
    <property type="match status" value="1"/>
</dbReference>
<dbReference type="InterPro" id="IPR058792">
    <property type="entry name" value="Beta-barrel_RND_2"/>
</dbReference>
<dbReference type="GO" id="GO:0060003">
    <property type="term" value="P:copper ion export"/>
    <property type="evidence" value="ECO:0007669"/>
    <property type="project" value="TreeGrafter"/>
</dbReference>
<keyword evidence="2" id="KW-0813">Transport</keyword>
<dbReference type="Proteomes" id="UP000184335">
    <property type="component" value="Unassembled WGS sequence"/>
</dbReference>
<organism evidence="7 8">
    <name type="scientific">Cruoricaptor ignavus</name>
    <dbReference type="NCBI Taxonomy" id="1118202"/>
    <lineage>
        <taxon>Bacteria</taxon>
        <taxon>Pseudomonadati</taxon>
        <taxon>Bacteroidota</taxon>
        <taxon>Flavobacteriia</taxon>
        <taxon>Flavobacteriales</taxon>
        <taxon>Weeksellaceae</taxon>
        <taxon>Cruoricaptor</taxon>
    </lineage>
</organism>
<dbReference type="GO" id="GO:0016020">
    <property type="term" value="C:membrane"/>
    <property type="evidence" value="ECO:0007669"/>
    <property type="project" value="InterPro"/>
</dbReference>
<dbReference type="GO" id="GO:0015679">
    <property type="term" value="P:plasma membrane copper ion transport"/>
    <property type="evidence" value="ECO:0007669"/>
    <property type="project" value="TreeGrafter"/>
</dbReference>
<proteinExistence type="inferred from homology"/>
<comment type="similarity">
    <text evidence="1">Belongs to the membrane fusion protein (MFP) (TC 8.A.1) family.</text>
</comment>
<dbReference type="NCBIfam" id="TIGR01730">
    <property type="entry name" value="RND_mfp"/>
    <property type="match status" value="1"/>
</dbReference>
<dbReference type="PANTHER" id="PTHR30097">
    <property type="entry name" value="CATION EFFLUX SYSTEM PROTEIN CUSB"/>
    <property type="match status" value="1"/>
</dbReference>
<dbReference type="GO" id="GO:0022857">
    <property type="term" value="F:transmembrane transporter activity"/>
    <property type="evidence" value="ECO:0007669"/>
    <property type="project" value="InterPro"/>
</dbReference>
<evidence type="ECO:0000313" key="7">
    <source>
        <dbReference type="EMBL" id="SHI32357.1"/>
    </source>
</evidence>
<dbReference type="Gene3D" id="2.40.50.100">
    <property type="match status" value="1"/>
</dbReference>
<dbReference type="GO" id="GO:0030313">
    <property type="term" value="C:cell envelope"/>
    <property type="evidence" value="ECO:0007669"/>
    <property type="project" value="TreeGrafter"/>
</dbReference>
<keyword evidence="3" id="KW-0175">Coiled coil</keyword>
<name>A0A1M6A7E4_9FLAO</name>
<dbReference type="PANTHER" id="PTHR30097:SF4">
    <property type="entry name" value="SLR6042 PROTEIN"/>
    <property type="match status" value="1"/>
</dbReference>
<dbReference type="Gene3D" id="2.40.420.20">
    <property type="match status" value="1"/>
</dbReference>
<evidence type="ECO:0000259" key="6">
    <source>
        <dbReference type="Pfam" id="PF25973"/>
    </source>
</evidence>
<feature type="domain" description="CzcB-like barrel-sandwich hybrid" evidence="6">
    <location>
        <begin position="77"/>
        <end position="216"/>
    </location>
</feature>
<feature type="coiled-coil region" evidence="3">
    <location>
        <begin position="112"/>
        <end position="170"/>
    </location>
</feature>
<dbReference type="InterPro" id="IPR058627">
    <property type="entry name" value="MdtA-like_C"/>
</dbReference>
<accession>A0A1M6A7E4</accession>
<feature type="domain" description="Multidrug resistance protein MdtA-like C-terminal permuted SH3" evidence="5">
    <location>
        <begin position="301"/>
        <end position="357"/>
    </location>
</feature>
<dbReference type="STRING" id="1118202.SAMN05443429_101180"/>